<comment type="caution">
    <text evidence="1">The sequence shown here is derived from an EMBL/GenBank/DDBJ whole genome shotgun (WGS) entry which is preliminary data.</text>
</comment>
<organism evidence="1 2">
    <name type="scientific">Thelephora ganbajun</name>
    <name type="common">Ganba fungus</name>
    <dbReference type="NCBI Taxonomy" id="370292"/>
    <lineage>
        <taxon>Eukaryota</taxon>
        <taxon>Fungi</taxon>
        <taxon>Dikarya</taxon>
        <taxon>Basidiomycota</taxon>
        <taxon>Agaricomycotina</taxon>
        <taxon>Agaricomycetes</taxon>
        <taxon>Thelephorales</taxon>
        <taxon>Thelephoraceae</taxon>
        <taxon>Thelephora</taxon>
    </lineage>
</organism>
<proteinExistence type="predicted"/>
<sequence length="176" mass="18604">MTSDASEHLAFMKIALKEANKCIPTPTAFCVGCVIVVPVRSATDAEEKVVLSTGYSRELEGNTHAEANALAKARGLSSAQLEEFFPEGIPSDGGVGGLLKEADVYTTLEPCSVRTSGLPACADALVGAQVRRCYIGVGEPDDFVICEGADKLTRSGVGVIWLKGLEQECLDAARRR</sequence>
<dbReference type="Proteomes" id="UP000886501">
    <property type="component" value="Unassembled WGS sequence"/>
</dbReference>
<reference evidence="1" key="2">
    <citation type="journal article" date="2020" name="Nat. Commun.">
        <title>Large-scale genome sequencing of mycorrhizal fungi provides insights into the early evolution of symbiotic traits.</title>
        <authorList>
            <person name="Miyauchi S."/>
            <person name="Kiss E."/>
            <person name="Kuo A."/>
            <person name="Drula E."/>
            <person name="Kohler A."/>
            <person name="Sanchez-Garcia M."/>
            <person name="Morin E."/>
            <person name="Andreopoulos B."/>
            <person name="Barry K.W."/>
            <person name="Bonito G."/>
            <person name="Buee M."/>
            <person name="Carver A."/>
            <person name="Chen C."/>
            <person name="Cichocki N."/>
            <person name="Clum A."/>
            <person name="Culley D."/>
            <person name="Crous P.W."/>
            <person name="Fauchery L."/>
            <person name="Girlanda M."/>
            <person name="Hayes R.D."/>
            <person name="Keri Z."/>
            <person name="LaButti K."/>
            <person name="Lipzen A."/>
            <person name="Lombard V."/>
            <person name="Magnuson J."/>
            <person name="Maillard F."/>
            <person name="Murat C."/>
            <person name="Nolan M."/>
            <person name="Ohm R.A."/>
            <person name="Pangilinan J."/>
            <person name="Pereira M.F."/>
            <person name="Perotto S."/>
            <person name="Peter M."/>
            <person name="Pfister S."/>
            <person name="Riley R."/>
            <person name="Sitrit Y."/>
            <person name="Stielow J.B."/>
            <person name="Szollosi G."/>
            <person name="Zifcakova L."/>
            <person name="Stursova M."/>
            <person name="Spatafora J.W."/>
            <person name="Tedersoo L."/>
            <person name="Vaario L.M."/>
            <person name="Yamada A."/>
            <person name="Yan M."/>
            <person name="Wang P."/>
            <person name="Xu J."/>
            <person name="Bruns T."/>
            <person name="Baldrian P."/>
            <person name="Vilgalys R."/>
            <person name="Dunand C."/>
            <person name="Henrissat B."/>
            <person name="Grigoriev I.V."/>
            <person name="Hibbett D."/>
            <person name="Nagy L.G."/>
            <person name="Martin F.M."/>
        </authorList>
    </citation>
    <scope>NUCLEOTIDE SEQUENCE</scope>
    <source>
        <strain evidence="1">P2</strain>
    </source>
</reference>
<accession>A0ACB6ZP65</accession>
<evidence type="ECO:0000313" key="1">
    <source>
        <dbReference type="EMBL" id="KAF9651550.1"/>
    </source>
</evidence>
<gene>
    <name evidence="1" type="ORF">BDM02DRAFT_3091134</name>
</gene>
<keyword evidence="2" id="KW-1185">Reference proteome</keyword>
<name>A0ACB6ZP65_THEGA</name>
<reference evidence="1" key="1">
    <citation type="submission" date="2019-10" db="EMBL/GenBank/DDBJ databases">
        <authorList>
            <consortium name="DOE Joint Genome Institute"/>
            <person name="Kuo A."/>
            <person name="Miyauchi S."/>
            <person name="Kiss E."/>
            <person name="Drula E."/>
            <person name="Kohler A."/>
            <person name="Sanchez-Garcia M."/>
            <person name="Andreopoulos B."/>
            <person name="Barry K.W."/>
            <person name="Bonito G."/>
            <person name="Buee M."/>
            <person name="Carver A."/>
            <person name="Chen C."/>
            <person name="Cichocki N."/>
            <person name="Clum A."/>
            <person name="Culley D."/>
            <person name="Crous P.W."/>
            <person name="Fauchery L."/>
            <person name="Girlanda M."/>
            <person name="Hayes R."/>
            <person name="Keri Z."/>
            <person name="Labutti K."/>
            <person name="Lipzen A."/>
            <person name="Lombard V."/>
            <person name="Magnuson J."/>
            <person name="Maillard F."/>
            <person name="Morin E."/>
            <person name="Murat C."/>
            <person name="Nolan M."/>
            <person name="Ohm R."/>
            <person name="Pangilinan J."/>
            <person name="Pereira M."/>
            <person name="Perotto S."/>
            <person name="Peter M."/>
            <person name="Riley R."/>
            <person name="Sitrit Y."/>
            <person name="Stielow B."/>
            <person name="Szollosi G."/>
            <person name="Zifcakova L."/>
            <person name="Stursova M."/>
            <person name="Spatafora J.W."/>
            <person name="Tedersoo L."/>
            <person name="Vaario L.-M."/>
            <person name="Yamada A."/>
            <person name="Yan M."/>
            <person name="Wang P."/>
            <person name="Xu J."/>
            <person name="Bruns T."/>
            <person name="Baldrian P."/>
            <person name="Vilgalys R."/>
            <person name="Henrissat B."/>
            <person name="Grigoriev I.V."/>
            <person name="Hibbett D."/>
            <person name="Nagy L.G."/>
            <person name="Martin F.M."/>
        </authorList>
    </citation>
    <scope>NUCLEOTIDE SEQUENCE</scope>
    <source>
        <strain evidence="1">P2</strain>
    </source>
</reference>
<protein>
    <submittedName>
        <fullName evidence="1">Cytidine deaminase-like protein</fullName>
    </submittedName>
</protein>
<dbReference type="EMBL" id="MU117975">
    <property type="protein sequence ID" value="KAF9651550.1"/>
    <property type="molecule type" value="Genomic_DNA"/>
</dbReference>
<evidence type="ECO:0000313" key="2">
    <source>
        <dbReference type="Proteomes" id="UP000886501"/>
    </source>
</evidence>